<name>D2S2D5_HALTV</name>
<dbReference type="KEGG" id="htu:Htur_4760"/>
<organism evidence="1 2">
    <name type="scientific">Haloterrigena turkmenica (strain ATCC 51198 / DSM 5511 / JCM 9101 / NCIMB 13204 / VKM B-1734 / 4k)</name>
    <name type="common">Halococcus turkmenicus</name>
    <dbReference type="NCBI Taxonomy" id="543526"/>
    <lineage>
        <taxon>Archaea</taxon>
        <taxon>Methanobacteriati</taxon>
        <taxon>Methanobacteriota</taxon>
        <taxon>Stenosarchaea group</taxon>
        <taxon>Halobacteria</taxon>
        <taxon>Halobacteriales</taxon>
        <taxon>Natrialbaceae</taxon>
        <taxon>Haloterrigena</taxon>
    </lineage>
</organism>
<dbReference type="HOGENOM" id="CLU_2257298_0_0_2"/>
<keyword evidence="1" id="KW-0614">Plasmid</keyword>
<evidence type="ECO:0000313" key="1">
    <source>
        <dbReference type="EMBL" id="ADB63532.1"/>
    </source>
</evidence>
<accession>D2S2D5</accession>
<dbReference type="Proteomes" id="UP000001903">
    <property type="component" value="Plasmid pHTUR02"/>
</dbReference>
<dbReference type="GeneID" id="58789292"/>
<keyword evidence="2" id="KW-1185">Reference proteome</keyword>
<gene>
    <name evidence="1" type="ordered locus">Htur_4760</name>
</gene>
<geneLocation type="plasmid" evidence="1 2">
    <name>pHTUR02</name>
</geneLocation>
<evidence type="ECO:0000313" key="2">
    <source>
        <dbReference type="Proteomes" id="UP000001903"/>
    </source>
</evidence>
<protein>
    <submittedName>
        <fullName evidence="1">Uncharacterized protein</fullName>
    </submittedName>
</protein>
<reference evidence="1 2" key="1">
    <citation type="journal article" date="2010" name="Stand. Genomic Sci.">
        <title>Complete genome sequence of Haloterrigena turkmenica type strain (4k).</title>
        <authorList>
            <person name="Saunders E."/>
            <person name="Tindall B.J."/>
            <person name="Fahnrich R."/>
            <person name="Lapidus A."/>
            <person name="Copeland A."/>
            <person name="Del Rio T.G."/>
            <person name="Lucas S."/>
            <person name="Chen F."/>
            <person name="Tice H."/>
            <person name="Cheng J.F."/>
            <person name="Han C."/>
            <person name="Detter J.C."/>
            <person name="Bruce D."/>
            <person name="Goodwin L."/>
            <person name="Chain P."/>
            <person name="Pitluck S."/>
            <person name="Pati A."/>
            <person name="Ivanova N."/>
            <person name="Mavromatis K."/>
            <person name="Chen A."/>
            <person name="Palaniappan K."/>
            <person name="Land M."/>
            <person name="Hauser L."/>
            <person name="Chang Y.J."/>
            <person name="Jeffries C.D."/>
            <person name="Brettin T."/>
            <person name="Rohde M."/>
            <person name="Goker M."/>
            <person name="Bristow J."/>
            <person name="Eisen J.A."/>
            <person name="Markowitz V."/>
            <person name="Hugenholtz P."/>
            <person name="Klenk H.P."/>
            <person name="Kyrpides N.C."/>
        </authorList>
    </citation>
    <scope>NUCLEOTIDE SEQUENCE [LARGE SCALE GENOMIC DNA]</scope>
    <source>
        <strain evidence="2">ATCC 51198 / DSM 5511 / JCM 9101 / NCIMB 13204 / VKM B-1734 / 4k</strain>
    </source>
</reference>
<dbReference type="OrthoDB" id="325754at2157"/>
<sequence>MNERPDWWERNAKLRDEMDLQSYEPPQFEDGTYVHIVVDKVERDLGCSIRFVAEDPTFPSVWAIEVDGEQARTLQRQKTERGNVVYPLGTDEFVEIIEIHVAK</sequence>
<dbReference type="AlphaFoldDB" id="D2S2D5"/>
<dbReference type="EMBL" id="CP001862">
    <property type="protein sequence ID" value="ADB63532.1"/>
    <property type="molecule type" value="Genomic_DNA"/>
</dbReference>
<proteinExistence type="predicted"/>
<dbReference type="RefSeq" id="WP_012945776.1">
    <property type="nucleotide sequence ID" value="NC_013745.1"/>
</dbReference>